<dbReference type="GO" id="GO:0008137">
    <property type="term" value="F:NADH dehydrogenase (ubiquinone) activity"/>
    <property type="evidence" value="ECO:0007669"/>
    <property type="project" value="InterPro"/>
</dbReference>
<dbReference type="STRING" id="329726.AM1_2126"/>
<comment type="function">
    <text evidence="8">NDH-1 shuttles electrons from NAD(P)H, via FMN and iron-sulfur (Fe-S) centers, to quinones in the respiratory chain. The immediate electron acceptor for the enzyme in this species is believed to be plastoquinone. Couples the redox reaction to proton translocation (for every two electrons transferred, four hydrogen ions are translocated across the cytoplasmic membrane), and thus conserves the redox energy in a proton gradient.</text>
</comment>
<feature type="transmembrane region" description="Helical" evidence="10">
    <location>
        <begin position="301"/>
        <end position="320"/>
    </location>
</feature>
<evidence type="ECO:0000256" key="6">
    <source>
        <dbReference type="ARBA" id="ARBA00023027"/>
    </source>
</evidence>
<feature type="transmembrane region" description="Helical" evidence="10">
    <location>
        <begin position="370"/>
        <end position="388"/>
    </location>
</feature>
<keyword evidence="14" id="KW-1185">Reference proteome</keyword>
<feature type="transmembrane region" description="Helical" evidence="10">
    <location>
        <begin position="30"/>
        <end position="53"/>
    </location>
</feature>
<feature type="transmembrane region" description="Helical" evidence="10">
    <location>
        <begin position="6"/>
        <end position="23"/>
    </location>
</feature>
<dbReference type="Pfam" id="PF01059">
    <property type="entry name" value="Oxidored_q5_N"/>
    <property type="match status" value="1"/>
</dbReference>
<evidence type="ECO:0000256" key="4">
    <source>
        <dbReference type="ARBA" id="ARBA00022967"/>
    </source>
</evidence>
<dbReference type="RefSeq" id="WP_012162623.1">
    <property type="nucleotide sequence ID" value="NC_009925.1"/>
</dbReference>
<dbReference type="PRINTS" id="PR01437">
    <property type="entry name" value="NUOXDRDTASE4"/>
</dbReference>
<dbReference type="PANTHER" id="PTHR43507">
    <property type="entry name" value="NADH-UBIQUINONE OXIDOREDUCTASE CHAIN 4"/>
    <property type="match status" value="1"/>
</dbReference>
<dbReference type="InterPro" id="IPR003918">
    <property type="entry name" value="NADH_UbQ_OxRdtase"/>
</dbReference>
<keyword evidence="7 10" id="KW-0472">Membrane</keyword>
<dbReference type="GO" id="GO:0016020">
    <property type="term" value="C:membrane"/>
    <property type="evidence" value="ECO:0007669"/>
    <property type="project" value="UniProtKB-SubCell"/>
</dbReference>
<feature type="domain" description="NADH:quinone oxidoreductase/Mrp antiporter transmembrane" evidence="11">
    <location>
        <begin position="129"/>
        <end position="414"/>
    </location>
</feature>
<reference evidence="13 14" key="1">
    <citation type="journal article" date="2008" name="Proc. Natl. Acad. Sci. U.S.A.">
        <title>Niche adaptation and genome expansion in the chlorophyll d-producing cyanobacterium Acaryochloris marina.</title>
        <authorList>
            <person name="Swingley W.D."/>
            <person name="Chen M."/>
            <person name="Cheung P.C."/>
            <person name="Conrad A.L."/>
            <person name="Dejesa L.C."/>
            <person name="Hao J."/>
            <person name="Honchak B.M."/>
            <person name="Karbach L.E."/>
            <person name="Kurdoglu A."/>
            <person name="Lahiri S."/>
            <person name="Mastrian S.D."/>
            <person name="Miyashita H."/>
            <person name="Page L."/>
            <person name="Ramakrishna P."/>
            <person name="Satoh S."/>
            <person name="Sattley W.M."/>
            <person name="Shimada Y."/>
            <person name="Taylor H.L."/>
            <person name="Tomo T."/>
            <person name="Tsuchiya T."/>
            <person name="Wang Z.T."/>
            <person name="Raymond J."/>
            <person name="Mimuro M."/>
            <person name="Blankenship R.E."/>
            <person name="Touchman J.W."/>
        </authorList>
    </citation>
    <scope>NUCLEOTIDE SEQUENCE [LARGE SCALE GENOMIC DNA]</scope>
    <source>
        <strain evidence="14">MBIC 11017</strain>
    </source>
</reference>
<dbReference type="OrthoDB" id="416973at2"/>
<evidence type="ECO:0000256" key="10">
    <source>
        <dbReference type="SAM" id="Phobius"/>
    </source>
</evidence>
<feature type="transmembrane region" description="Helical" evidence="10">
    <location>
        <begin position="112"/>
        <end position="130"/>
    </location>
</feature>
<dbReference type="Pfam" id="PF00361">
    <property type="entry name" value="Proton_antipo_M"/>
    <property type="match status" value="1"/>
</dbReference>
<feature type="transmembrane region" description="Helical" evidence="10">
    <location>
        <begin position="275"/>
        <end position="294"/>
    </location>
</feature>
<evidence type="ECO:0000313" key="13">
    <source>
        <dbReference type="EMBL" id="ABW27141.1"/>
    </source>
</evidence>
<dbReference type="GO" id="GO:0042773">
    <property type="term" value="P:ATP synthesis coupled electron transport"/>
    <property type="evidence" value="ECO:0007669"/>
    <property type="project" value="InterPro"/>
</dbReference>
<dbReference type="GO" id="GO:0003954">
    <property type="term" value="F:NADH dehydrogenase activity"/>
    <property type="evidence" value="ECO:0007669"/>
    <property type="project" value="TreeGrafter"/>
</dbReference>
<accession>B0BZT1</accession>
<feature type="transmembrane region" description="Helical" evidence="10">
    <location>
        <begin position="205"/>
        <end position="222"/>
    </location>
</feature>
<dbReference type="NCBIfam" id="TIGR01972">
    <property type="entry name" value="NDH_I_M"/>
    <property type="match status" value="1"/>
</dbReference>
<evidence type="ECO:0000256" key="3">
    <source>
        <dbReference type="ARBA" id="ARBA00022692"/>
    </source>
</evidence>
<comment type="subcellular location">
    <subcellularLocation>
        <location evidence="1">Endomembrane system</location>
        <topology evidence="1">Multi-pass membrane protein</topology>
    </subcellularLocation>
    <subcellularLocation>
        <location evidence="9">Membrane</location>
        <topology evidence="9">Multi-pass membrane protein</topology>
    </subcellularLocation>
</comment>
<feature type="transmembrane region" description="Helical" evidence="10">
    <location>
        <begin position="332"/>
        <end position="350"/>
    </location>
</feature>
<dbReference type="GO" id="GO:0015990">
    <property type="term" value="P:electron transport coupled proton transport"/>
    <property type="evidence" value="ECO:0007669"/>
    <property type="project" value="TreeGrafter"/>
</dbReference>
<feature type="transmembrane region" description="Helical" evidence="10">
    <location>
        <begin position="447"/>
        <end position="466"/>
    </location>
</feature>
<evidence type="ECO:0000256" key="7">
    <source>
        <dbReference type="ARBA" id="ARBA00023136"/>
    </source>
</evidence>
<evidence type="ECO:0000313" key="14">
    <source>
        <dbReference type="Proteomes" id="UP000000268"/>
    </source>
</evidence>
<keyword evidence="5 10" id="KW-1133">Transmembrane helix</keyword>
<dbReference type="PANTHER" id="PTHR43507:SF1">
    <property type="entry name" value="NADH-UBIQUINONE OXIDOREDUCTASE CHAIN 4"/>
    <property type="match status" value="1"/>
</dbReference>
<dbReference type="GO" id="GO:0048039">
    <property type="term" value="F:ubiquinone binding"/>
    <property type="evidence" value="ECO:0007669"/>
    <property type="project" value="TreeGrafter"/>
</dbReference>
<feature type="transmembrane region" description="Helical" evidence="10">
    <location>
        <begin position="165"/>
        <end position="185"/>
    </location>
</feature>
<evidence type="ECO:0000256" key="1">
    <source>
        <dbReference type="ARBA" id="ARBA00004127"/>
    </source>
</evidence>
<keyword evidence="4" id="KW-1278">Translocase</keyword>
<organism evidence="13 14">
    <name type="scientific">Acaryochloris marina (strain MBIC 11017)</name>
    <dbReference type="NCBI Taxonomy" id="329726"/>
    <lineage>
        <taxon>Bacteria</taxon>
        <taxon>Bacillati</taxon>
        <taxon>Cyanobacteriota</taxon>
        <taxon>Cyanophyceae</taxon>
        <taxon>Acaryochloridales</taxon>
        <taxon>Acaryochloridaceae</taxon>
        <taxon>Acaryochloris</taxon>
    </lineage>
</organism>
<dbReference type="KEGG" id="amr:AM1_2126"/>
<evidence type="ECO:0000256" key="9">
    <source>
        <dbReference type="RuleBase" id="RU000320"/>
    </source>
</evidence>
<dbReference type="InterPro" id="IPR001750">
    <property type="entry name" value="ND/Mrp_TM"/>
</dbReference>
<feature type="transmembrane region" description="Helical" evidence="10">
    <location>
        <begin position="408"/>
        <end position="427"/>
    </location>
</feature>
<dbReference type="Proteomes" id="UP000000268">
    <property type="component" value="Chromosome"/>
</dbReference>
<dbReference type="AlphaFoldDB" id="B0BZT1"/>
<dbReference type="InterPro" id="IPR010227">
    <property type="entry name" value="NADH_Q_OxRdtase_chainM/4"/>
</dbReference>
<feature type="transmembrane region" description="Helical" evidence="10">
    <location>
        <begin position="242"/>
        <end position="263"/>
    </location>
</feature>
<dbReference type="GO" id="GO:0012505">
    <property type="term" value="C:endomembrane system"/>
    <property type="evidence" value="ECO:0007669"/>
    <property type="project" value="UniProtKB-SubCell"/>
</dbReference>
<feature type="domain" description="NADH:ubiquinone oxidoreductase chain 4 N-terminal" evidence="12">
    <location>
        <begin position="67"/>
        <end position="124"/>
    </location>
</feature>
<evidence type="ECO:0000256" key="8">
    <source>
        <dbReference type="ARBA" id="ARBA00025624"/>
    </source>
</evidence>
<feature type="transmembrane region" description="Helical" evidence="10">
    <location>
        <begin position="136"/>
        <end position="153"/>
    </location>
</feature>
<protein>
    <submittedName>
        <fullName evidence="13">Proton-translocating NAD(P)H-quinone oxidoreductase, chain M</fullName>
    </submittedName>
</protein>
<proteinExistence type="inferred from homology"/>
<keyword evidence="3 9" id="KW-0812">Transmembrane</keyword>
<dbReference type="EMBL" id="CP000828">
    <property type="protein sequence ID" value="ABW27141.1"/>
    <property type="molecule type" value="Genomic_DNA"/>
</dbReference>
<comment type="similarity">
    <text evidence="2">Belongs to the complex I subunit 4 family.</text>
</comment>
<keyword evidence="6" id="KW-0520">NAD</keyword>
<gene>
    <name evidence="13" type="primary">nuoM</name>
    <name evidence="13" type="ordered locus">AM1_2126</name>
</gene>
<dbReference type="eggNOG" id="COG1008">
    <property type="taxonomic scope" value="Bacteria"/>
</dbReference>
<evidence type="ECO:0000259" key="11">
    <source>
        <dbReference type="Pfam" id="PF00361"/>
    </source>
</evidence>
<name>B0BZT1_ACAM1</name>
<sequence>MASHLLSLIIFSPLVGAVIILLLPKAQESLYKWISLANMVVVSALTFAAFLQFDPNQTGFQLVEKTLWIPQLNVYYLLGTDGISFPMVVLTALISTLASIGSFSIKKREKEYYCLYLFLVTGMMGTFLALDMILFYVFWEVVLVPMYFLIGIWGGPRKEYAAMKFFLYTFAGSLLMLVGILGMYFNSAPHTFNIMELVAQDFSFGFQKIVFLALFVGFAVKVPTFPFHTWLPDAHVEAPTPISVILAGVLLKMGTYGFFRFSFPILPEAANWFRPYLAVLAAIGIVYGGFIALAQTDFKKMVAYSSISHMGFVLLGLAAFSTNGFNGAMLQMFSHGVITGALFLLVGVIYDRAHTRDMNAFGGLNAQLPVYSGFLVFFSLASLGLPGLSGFVSEFLVLLGSYEYSKLYTAFACMGILLAACYLLFMVRRVLLGPANPKWESLPDINMREVVTVVPLLIITLGIGIYPRYLLSFFIPTLQDLLASIGGTLM</sequence>
<evidence type="ECO:0000256" key="5">
    <source>
        <dbReference type="ARBA" id="ARBA00022989"/>
    </source>
</evidence>
<evidence type="ECO:0000256" key="2">
    <source>
        <dbReference type="ARBA" id="ARBA00009025"/>
    </source>
</evidence>
<evidence type="ECO:0000259" key="12">
    <source>
        <dbReference type="Pfam" id="PF01059"/>
    </source>
</evidence>
<dbReference type="HOGENOM" id="CLU_007100_4_4_3"/>
<dbReference type="InterPro" id="IPR000260">
    <property type="entry name" value="NADH4_N"/>
</dbReference>
<feature type="transmembrane region" description="Helical" evidence="10">
    <location>
        <begin position="73"/>
        <end position="100"/>
    </location>
</feature>